<sequence>MYIIRLVLNVYYASDSQHPENVNIVIVIQYVDNKTPLKTVWPDCKSDVSLTGPRIERHWNMYITVPILFAYLTRFINGTDKLRTNAFEVTGVNGSSTGVLHCEDSHSLADWIRAVTTNINALILHMIKLSNRLLIPEEQILYMSWTHEKLSPSQHTQAWKPKFLALKGSEVFLFDVPPMQSRDWVKCNTVFRVYECMFKVLRVSNTVFSVYECMLKVLRVSNTVFRVYECMFKVLRVSNTVFRVYECMFKVLRVSNTVFSVYECMLKVLRVSNTVFRVYECTFKVLRVSNTVFRVYECMFKVLRVSNTVFRMYECMFKVLGVSNTVFRVYECMFKVLRVSNTVFRVYECMFKVLRDNELLDDRQHCCTILAGTGERVYLSTETRSDLLHLEKSWYRVNHSSITRLKNRTFGCLWKGNLSGLTLDLEAGFSLYDNQSKKFMWTYKFSQLKSSSDDGRTKLKLHFCGLENTSTVEVREIECTNLQTLLYCMHAFLSAKLASVDPTFLTNY</sequence>
<dbReference type="GO" id="GO:0016010">
    <property type="term" value="C:dystrophin-associated glycoprotein complex"/>
    <property type="evidence" value="ECO:0007669"/>
    <property type="project" value="TreeGrafter"/>
</dbReference>
<dbReference type="PANTHER" id="PTHR10554:SF1">
    <property type="entry name" value="FI16515P1"/>
    <property type="match status" value="1"/>
</dbReference>
<comment type="caution">
    <text evidence="4">The sequence shown here is derived from an EMBL/GenBank/DDBJ whole genome shotgun (WGS) entry which is preliminary data.</text>
</comment>
<gene>
    <name evidence="4" type="ORF">FSP39_003859</name>
</gene>
<evidence type="ECO:0000259" key="3">
    <source>
        <dbReference type="Pfam" id="PF23012"/>
    </source>
</evidence>
<name>A0AA89BMU8_PINIB</name>
<evidence type="ECO:0000313" key="5">
    <source>
        <dbReference type="Proteomes" id="UP001186944"/>
    </source>
</evidence>
<dbReference type="GO" id="GO:0005198">
    <property type="term" value="F:structural molecule activity"/>
    <property type="evidence" value="ECO:0007669"/>
    <property type="project" value="InterPro"/>
</dbReference>
<comment type="subcellular location">
    <subcellularLocation>
        <location evidence="1">Cytoplasm</location>
    </subcellularLocation>
</comment>
<dbReference type="PANTHER" id="PTHR10554">
    <property type="entry name" value="SYNTROPHIN"/>
    <property type="match status" value="1"/>
</dbReference>
<dbReference type="SUPFAM" id="SSF50729">
    <property type="entry name" value="PH domain-like"/>
    <property type="match status" value="1"/>
</dbReference>
<keyword evidence="2" id="KW-0963">Cytoplasm</keyword>
<protein>
    <recommendedName>
        <fullName evidence="3">Syntrophin C-terminal PH domain-containing protein</fullName>
    </recommendedName>
</protein>
<evidence type="ECO:0000256" key="2">
    <source>
        <dbReference type="ARBA" id="ARBA00022490"/>
    </source>
</evidence>
<dbReference type="InterPro" id="IPR015482">
    <property type="entry name" value="Syntrophin"/>
</dbReference>
<dbReference type="AlphaFoldDB" id="A0AA89BMU8"/>
<dbReference type="EMBL" id="VSWD01000011">
    <property type="protein sequence ID" value="KAK3087268.1"/>
    <property type="molecule type" value="Genomic_DNA"/>
</dbReference>
<dbReference type="InterPro" id="IPR055108">
    <property type="entry name" value="Syntrophin_4th"/>
</dbReference>
<evidence type="ECO:0000256" key="1">
    <source>
        <dbReference type="ARBA" id="ARBA00004496"/>
    </source>
</evidence>
<organism evidence="4 5">
    <name type="scientific">Pinctada imbricata</name>
    <name type="common">Atlantic pearl-oyster</name>
    <name type="synonym">Pinctada martensii</name>
    <dbReference type="NCBI Taxonomy" id="66713"/>
    <lineage>
        <taxon>Eukaryota</taxon>
        <taxon>Metazoa</taxon>
        <taxon>Spiralia</taxon>
        <taxon>Lophotrochozoa</taxon>
        <taxon>Mollusca</taxon>
        <taxon>Bivalvia</taxon>
        <taxon>Autobranchia</taxon>
        <taxon>Pteriomorphia</taxon>
        <taxon>Pterioida</taxon>
        <taxon>Pterioidea</taxon>
        <taxon>Pteriidae</taxon>
        <taxon>Pinctada</taxon>
    </lineage>
</organism>
<reference evidence="4" key="1">
    <citation type="submission" date="2019-08" db="EMBL/GenBank/DDBJ databases">
        <title>The improved chromosome-level genome for the pearl oyster Pinctada fucata martensii using PacBio sequencing and Hi-C.</title>
        <authorList>
            <person name="Zheng Z."/>
        </authorList>
    </citation>
    <scope>NUCLEOTIDE SEQUENCE</scope>
    <source>
        <strain evidence="4">ZZ-2019</strain>
        <tissue evidence="4">Adductor muscle</tissue>
    </source>
</reference>
<accession>A0AA89BMU8</accession>
<dbReference type="Gene3D" id="2.30.29.30">
    <property type="entry name" value="Pleckstrin-homology domain (PH domain)/Phosphotyrosine-binding domain (PTB)"/>
    <property type="match status" value="1"/>
</dbReference>
<dbReference type="GO" id="GO:0005737">
    <property type="term" value="C:cytoplasm"/>
    <property type="evidence" value="ECO:0007669"/>
    <property type="project" value="UniProtKB-SubCell"/>
</dbReference>
<keyword evidence="5" id="KW-1185">Reference proteome</keyword>
<feature type="domain" description="Syntrophin C-terminal PH" evidence="3">
    <location>
        <begin position="405"/>
        <end position="499"/>
    </location>
</feature>
<dbReference type="Pfam" id="PF23012">
    <property type="entry name" value="Syntrophin_4th"/>
    <property type="match status" value="1"/>
</dbReference>
<dbReference type="InterPro" id="IPR011993">
    <property type="entry name" value="PH-like_dom_sf"/>
</dbReference>
<proteinExistence type="predicted"/>
<evidence type="ECO:0000313" key="4">
    <source>
        <dbReference type="EMBL" id="KAK3087268.1"/>
    </source>
</evidence>
<dbReference type="Proteomes" id="UP001186944">
    <property type="component" value="Unassembled WGS sequence"/>
</dbReference>